<proteinExistence type="predicted"/>
<organism evidence="2 3">
    <name type="scientific">Palleronia pontilimi</name>
    <dbReference type="NCBI Taxonomy" id="1964209"/>
    <lineage>
        <taxon>Bacteria</taxon>
        <taxon>Pseudomonadati</taxon>
        <taxon>Pseudomonadota</taxon>
        <taxon>Alphaproteobacteria</taxon>
        <taxon>Rhodobacterales</taxon>
        <taxon>Roseobacteraceae</taxon>
        <taxon>Palleronia</taxon>
    </lineage>
</organism>
<accession>A0A934MDT9</accession>
<keyword evidence="1" id="KW-0732">Signal</keyword>
<name>A0A934MDT9_9RHOB</name>
<feature type="signal peptide" evidence="1">
    <location>
        <begin position="1"/>
        <end position="22"/>
    </location>
</feature>
<dbReference type="EMBL" id="JAEKPD010000007">
    <property type="protein sequence ID" value="MBJ3762736.1"/>
    <property type="molecule type" value="Genomic_DNA"/>
</dbReference>
<keyword evidence="3" id="KW-1185">Reference proteome</keyword>
<evidence type="ECO:0000313" key="3">
    <source>
        <dbReference type="Proteomes" id="UP000642488"/>
    </source>
</evidence>
<dbReference type="RefSeq" id="WP_198915906.1">
    <property type="nucleotide sequence ID" value="NZ_JAEKPD010000007.1"/>
</dbReference>
<evidence type="ECO:0000313" key="2">
    <source>
        <dbReference type="EMBL" id="MBJ3762736.1"/>
    </source>
</evidence>
<dbReference type="Proteomes" id="UP000642488">
    <property type="component" value="Unassembled WGS sequence"/>
</dbReference>
<reference evidence="2" key="1">
    <citation type="submission" date="2020-12" db="EMBL/GenBank/DDBJ databases">
        <title>Bacterial taxonomy.</title>
        <authorList>
            <person name="Pan X."/>
        </authorList>
    </citation>
    <scope>NUCLEOTIDE SEQUENCE</scope>
    <source>
        <strain evidence="2">KCTC 52957</strain>
    </source>
</reference>
<dbReference type="AlphaFoldDB" id="A0A934MDT9"/>
<gene>
    <name evidence="2" type="ORF">ILP92_08265</name>
</gene>
<evidence type="ECO:0008006" key="4">
    <source>
        <dbReference type="Google" id="ProtNLM"/>
    </source>
</evidence>
<evidence type="ECO:0000256" key="1">
    <source>
        <dbReference type="SAM" id="SignalP"/>
    </source>
</evidence>
<feature type="chain" id="PRO_5036698190" description="Avidin family protein" evidence="1">
    <location>
        <begin position="23"/>
        <end position="156"/>
    </location>
</feature>
<sequence>MTKTIFKGFLAAGLLAAAPLAAMEVTGTGHGTSDNQPMPLTEDIVAVQVASTYERFDSDDPDNPLVGLSGPCWGSMLMNAGAVSGSGLCRYSDEDGGEAVLSWTAEAVENGRTQGSWEVVGGTGSWEGVTGGGSFDAGTDDAGAYTNNVIGELTMP</sequence>
<comment type="caution">
    <text evidence="2">The sequence shown here is derived from an EMBL/GenBank/DDBJ whole genome shotgun (WGS) entry which is preliminary data.</text>
</comment>
<protein>
    <recommendedName>
        <fullName evidence="4">Avidin family protein</fullName>
    </recommendedName>
</protein>